<dbReference type="CDD" id="cd18800">
    <property type="entry name" value="SF2_C_EcoR124I-like"/>
    <property type="match status" value="1"/>
</dbReference>
<dbReference type="PANTHER" id="PTHR30195:SF15">
    <property type="entry name" value="TYPE I RESTRICTION ENZYME HINDI ENDONUCLEASE SUBUNIT"/>
    <property type="match status" value="1"/>
</dbReference>
<dbReference type="Pfam" id="PF22679">
    <property type="entry name" value="T1R_D3-like"/>
    <property type="match status" value="1"/>
</dbReference>
<dbReference type="InterPro" id="IPR021810">
    <property type="entry name" value="T1RH-like_C"/>
</dbReference>
<sequence>VKYKEKIEQIDEAPETEVVITNPEEFIDDPEDEETLKKRFKDDEDSLKLVVVCEKWTTGFDVPCLHTMYIDRPMKNHNLMQTIGRVNRTYKDKPAGLIVDYIGIGENLREAMDKYTSDIREQAMQDIDFAIGAMKKQHQKVKSFFEHTDYEGWEEKQGLELQRLVHQAENEVLETKEKEEKFKDAVKQLKKSYSLVSPHKEALKIRSDVVFFEAVKENIEKPIGREERYVEKEEREEAASAMKELISEGISVKELVEIVGFETGKRKHVLSDDFLQEVQDIEYENVQVKLLEKLIRNEIADRKKRNLAKYKDFEERLEETIGKYHQNFLTTKEVFNQLMDYANELGEEADRTERLGLSEEELAFYDAISEEGDIDIEETKLKEIATEIKRRLKEKSKAVDWTKRKKIKNEMKSEVKRYLRKQGFSHKEYEPLVDPIVDQARAFYGEQAIGIA</sequence>
<dbReference type="InterPro" id="IPR055180">
    <property type="entry name" value="HsdR_RecA-like_helicase_dom_2"/>
</dbReference>
<accession>A0A133U9P9</accession>
<dbReference type="Proteomes" id="UP000070373">
    <property type="component" value="Unassembled WGS sequence"/>
</dbReference>
<dbReference type="Pfam" id="PF11867">
    <property type="entry name" value="T1RH-like_C"/>
    <property type="match status" value="1"/>
</dbReference>
<feature type="domain" description="Type I restriction enzyme HindI endonuclease subunit-like C-terminal" evidence="2">
    <location>
        <begin position="120"/>
        <end position="444"/>
    </location>
</feature>
<dbReference type="PATRIC" id="fig|1698263.3.peg.336"/>
<evidence type="ECO:0000259" key="3">
    <source>
        <dbReference type="Pfam" id="PF22679"/>
    </source>
</evidence>
<dbReference type="Gene3D" id="3.40.50.300">
    <property type="entry name" value="P-loop containing nucleotide triphosphate hydrolases"/>
    <property type="match status" value="1"/>
</dbReference>
<keyword evidence="1" id="KW-0680">Restriction system</keyword>
<evidence type="ECO:0000259" key="2">
    <source>
        <dbReference type="Pfam" id="PF11867"/>
    </source>
</evidence>
<dbReference type="InterPro" id="IPR051268">
    <property type="entry name" value="Type-I_R_enzyme_R_subunit"/>
</dbReference>
<feature type="domain" description="Restriction endonuclease type I HsdR second RecA-like helicase" evidence="3">
    <location>
        <begin position="33"/>
        <end position="101"/>
    </location>
</feature>
<comment type="caution">
    <text evidence="4">The sequence shown here is derived from an EMBL/GenBank/DDBJ whole genome shotgun (WGS) entry which is preliminary data.</text>
</comment>
<dbReference type="SUPFAM" id="SSF52540">
    <property type="entry name" value="P-loop containing nucleoside triphosphate hydrolases"/>
    <property type="match status" value="1"/>
</dbReference>
<dbReference type="PANTHER" id="PTHR30195">
    <property type="entry name" value="TYPE I SITE-SPECIFIC DEOXYRIBONUCLEASE PROTEIN SUBUNIT M AND R"/>
    <property type="match status" value="1"/>
</dbReference>
<dbReference type="AlphaFoldDB" id="A0A133U9P9"/>
<protein>
    <submittedName>
        <fullName evidence="4">Type I deoxyribonuclease HsdR</fullName>
    </submittedName>
</protein>
<reference evidence="4 5" key="1">
    <citation type="journal article" date="2016" name="Sci. Rep.">
        <title>Metabolic traits of an uncultured archaeal lineage -MSBL1- from brine pools of the Red Sea.</title>
        <authorList>
            <person name="Mwirichia R."/>
            <person name="Alam I."/>
            <person name="Rashid M."/>
            <person name="Vinu M."/>
            <person name="Ba-Alawi W."/>
            <person name="Anthony Kamau A."/>
            <person name="Kamanda Ngugi D."/>
            <person name="Goker M."/>
            <person name="Klenk H.P."/>
            <person name="Bajic V."/>
            <person name="Stingl U."/>
        </authorList>
    </citation>
    <scope>NUCLEOTIDE SEQUENCE [LARGE SCALE GENOMIC DNA]</scope>
    <source>
        <strain evidence="4">SCGC-AAA259E17</strain>
    </source>
</reference>
<evidence type="ECO:0000313" key="5">
    <source>
        <dbReference type="Proteomes" id="UP000070373"/>
    </source>
</evidence>
<proteinExistence type="predicted"/>
<gene>
    <name evidence="4" type="ORF">AKJ64_05105</name>
</gene>
<keyword evidence="5" id="KW-1185">Reference proteome</keyword>
<organism evidence="4 5">
    <name type="scientific">candidate division MSBL1 archaeon SCGC-AAA259E17</name>
    <dbReference type="NCBI Taxonomy" id="1698263"/>
    <lineage>
        <taxon>Archaea</taxon>
        <taxon>Methanobacteriati</taxon>
        <taxon>Methanobacteriota</taxon>
        <taxon>candidate division MSBL1</taxon>
    </lineage>
</organism>
<dbReference type="InterPro" id="IPR027417">
    <property type="entry name" value="P-loop_NTPase"/>
</dbReference>
<dbReference type="EMBL" id="LHXN01000133">
    <property type="protein sequence ID" value="KXA90925.1"/>
    <property type="molecule type" value="Genomic_DNA"/>
</dbReference>
<evidence type="ECO:0000313" key="4">
    <source>
        <dbReference type="EMBL" id="KXA90925.1"/>
    </source>
</evidence>
<evidence type="ECO:0000256" key="1">
    <source>
        <dbReference type="ARBA" id="ARBA00022747"/>
    </source>
</evidence>
<feature type="non-terminal residue" evidence="4">
    <location>
        <position position="1"/>
    </location>
</feature>
<dbReference type="GO" id="GO:0009307">
    <property type="term" value="P:DNA restriction-modification system"/>
    <property type="evidence" value="ECO:0007669"/>
    <property type="project" value="UniProtKB-KW"/>
</dbReference>
<name>A0A133U9P9_9EURY</name>